<name>F0STS0_SYNGF</name>
<dbReference type="SUPFAM" id="SSF103473">
    <property type="entry name" value="MFS general substrate transporter"/>
    <property type="match status" value="1"/>
</dbReference>
<keyword evidence="4" id="KW-1185">Reference proteome</keyword>
<dbReference type="EMBL" id="CP002547">
    <property type="protein sequence ID" value="ADY55360.1"/>
    <property type="molecule type" value="Genomic_DNA"/>
</dbReference>
<dbReference type="Proteomes" id="UP000007488">
    <property type="component" value="Chromosome"/>
</dbReference>
<gene>
    <name evidence="3" type="ordered locus">Sgly_1028</name>
</gene>
<dbReference type="KEGG" id="sgy:Sgly_1028"/>
<organism evidence="3 4">
    <name type="scientific">Syntrophobotulus glycolicus (strain DSM 8271 / FlGlyR)</name>
    <dbReference type="NCBI Taxonomy" id="645991"/>
    <lineage>
        <taxon>Bacteria</taxon>
        <taxon>Bacillati</taxon>
        <taxon>Bacillota</taxon>
        <taxon>Clostridia</taxon>
        <taxon>Eubacteriales</taxon>
        <taxon>Desulfitobacteriaceae</taxon>
        <taxon>Syntrophobotulus</taxon>
    </lineage>
</organism>
<dbReference type="HOGENOM" id="CLU_2045342_0_0_9"/>
<keyword evidence="2" id="KW-1133">Transmembrane helix</keyword>
<accession>F0STS0</accession>
<evidence type="ECO:0000256" key="1">
    <source>
        <dbReference type="SAM" id="Coils"/>
    </source>
</evidence>
<feature type="transmembrane region" description="Helical" evidence="2">
    <location>
        <begin position="29"/>
        <end position="56"/>
    </location>
</feature>
<evidence type="ECO:0000256" key="2">
    <source>
        <dbReference type="SAM" id="Phobius"/>
    </source>
</evidence>
<evidence type="ECO:0000313" key="4">
    <source>
        <dbReference type="Proteomes" id="UP000007488"/>
    </source>
</evidence>
<dbReference type="eggNOG" id="ENOG50335DN">
    <property type="taxonomic scope" value="Bacteria"/>
</dbReference>
<evidence type="ECO:0008006" key="5">
    <source>
        <dbReference type="Google" id="ProtNLM"/>
    </source>
</evidence>
<feature type="transmembrane region" description="Helical" evidence="2">
    <location>
        <begin position="76"/>
        <end position="100"/>
    </location>
</feature>
<feature type="coiled-coil region" evidence="1">
    <location>
        <begin position="1"/>
        <end position="28"/>
    </location>
</feature>
<dbReference type="InterPro" id="IPR036259">
    <property type="entry name" value="MFS_trans_sf"/>
</dbReference>
<reference evidence="3 4" key="1">
    <citation type="journal article" date="2011" name="Stand. Genomic Sci.">
        <title>Complete genome sequence of Syntrophobotulus glycolicus type strain (FlGlyR).</title>
        <authorList>
            <person name="Han C."/>
            <person name="Mwirichia R."/>
            <person name="Chertkov O."/>
            <person name="Held B."/>
            <person name="Lapidus A."/>
            <person name="Nolan M."/>
            <person name="Lucas S."/>
            <person name="Hammon N."/>
            <person name="Deshpande S."/>
            <person name="Cheng J.F."/>
            <person name="Tapia R."/>
            <person name="Goodwin L."/>
            <person name="Pitluck S."/>
            <person name="Huntemann M."/>
            <person name="Liolios K."/>
            <person name="Ivanova N."/>
            <person name="Pagani I."/>
            <person name="Mavromatis K."/>
            <person name="Ovchinikova G."/>
            <person name="Pati A."/>
            <person name="Chen A."/>
            <person name="Palaniappan K."/>
            <person name="Land M."/>
            <person name="Hauser L."/>
            <person name="Brambilla E.M."/>
            <person name="Rohde M."/>
            <person name="Spring S."/>
            <person name="Sikorski J."/>
            <person name="Goker M."/>
            <person name="Woyke T."/>
            <person name="Bristow J."/>
            <person name="Eisen J.A."/>
            <person name="Markowitz V."/>
            <person name="Hugenholtz P."/>
            <person name="Kyrpides N.C."/>
            <person name="Klenk H.P."/>
            <person name="Detter J.C."/>
        </authorList>
    </citation>
    <scope>NUCLEOTIDE SEQUENCE [LARGE SCALE GENOMIC DNA]</scope>
    <source>
        <strain evidence="4">DSM 8271 / FlGlyR</strain>
    </source>
</reference>
<evidence type="ECO:0000313" key="3">
    <source>
        <dbReference type="EMBL" id="ADY55360.1"/>
    </source>
</evidence>
<keyword evidence="2" id="KW-0472">Membrane</keyword>
<dbReference type="RefSeq" id="WP_013624231.1">
    <property type="nucleotide sequence ID" value="NC_015172.1"/>
</dbReference>
<keyword evidence="2" id="KW-0812">Transmembrane</keyword>
<keyword evidence="1" id="KW-0175">Coiled coil</keyword>
<dbReference type="STRING" id="645991.Sgly_1028"/>
<sequence>MRSTDERAAAVERRVKELARQKKQRQSRYLGLSAAAACLLVVVGMGAAMPGIMAGLSQGDYTNTGMMASIFYEGGALGYVLIGLLAFALGVCLTVLCFLLRRGSHRDKADENDDRNN</sequence>
<proteinExistence type="predicted"/>
<dbReference type="OrthoDB" id="2062346at2"/>
<dbReference type="AlphaFoldDB" id="F0STS0"/>
<reference evidence="4" key="2">
    <citation type="submission" date="2011-02" db="EMBL/GenBank/DDBJ databases">
        <title>The complete genome of Syntrophobotulus glycolicus DSM 8271.</title>
        <authorList>
            <person name="Lucas S."/>
            <person name="Copeland A."/>
            <person name="Lapidus A."/>
            <person name="Bruce D."/>
            <person name="Goodwin L."/>
            <person name="Pitluck S."/>
            <person name="Kyrpides N."/>
            <person name="Mavromatis K."/>
            <person name="Pagani I."/>
            <person name="Ivanova N."/>
            <person name="Mikhailova N."/>
            <person name="Chertkov O."/>
            <person name="Held B."/>
            <person name="Detter J.C."/>
            <person name="Tapia R."/>
            <person name="Han C."/>
            <person name="Land M."/>
            <person name="Hauser L."/>
            <person name="Markowitz V."/>
            <person name="Cheng J.-F."/>
            <person name="Hugenholtz P."/>
            <person name="Woyke T."/>
            <person name="Wu D."/>
            <person name="Spring S."/>
            <person name="Schroeder M."/>
            <person name="Brambilla E."/>
            <person name="Klenk H.-P."/>
            <person name="Eisen J.A."/>
        </authorList>
    </citation>
    <scope>NUCLEOTIDE SEQUENCE [LARGE SCALE GENOMIC DNA]</scope>
    <source>
        <strain evidence="4">DSM 8271 / FlGlyR</strain>
    </source>
</reference>
<protein>
    <recommendedName>
        <fullName evidence="5">DUF4179 domain-containing protein</fullName>
    </recommendedName>
</protein>